<gene>
    <name evidence="7" type="ORF">J5N97_023978</name>
</gene>
<dbReference type="PANTHER" id="PTHR43051:SF1">
    <property type="entry name" value="POLYNUCLEOTIDE ADENYLYLTRANSFERASE FAMILY PROTEIN"/>
    <property type="match status" value="1"/>
</dbReference>
<dbReference type="InterPro" id="IPR052191">
    <property type="entry name" value="tRNA_ntf/polyA_polymerase_I"/>
</dbReference>
<evidence type="ECO:0000256" key="1">
    <source>
        <dbReference type="ARBA" id="ARBA00007265"/>
    </source>
</evidence>
<comment type="similarity">
    <text evidence="1 4">Belongs to the tRNA nucleotidyltransferase/poly(A) polymerase family.</text>
</comment>
<comment type="caution">
    <text evidence="7">The sequence shown here is derived from an EMBL/GenBank/DDBJ whole genome shotgun (WGS) entry which is preliminary data.</text>
</comment>
<keyword evidence="8" id="KW-1185">Reference proteome</keyword>
<dbReference type="Gene3D" id="3.30.460.10">
    <property type="entry name" value="Beta Polymerase, domain 2"/>
    <property type="match status" value="1"/>
</dbReference>
<dbReference type="PANTHER" id="PTHR43051">
    <property type="entry name" value="POLYNUCLEOTIDE ADENYLYLTRANSFERASE FAMILY PROTEIN"/>
    <property type="match status" value="1"/>
</dbReference>
<dbReference type="AlphaFoldDB" id="A0A9D5C5K9"/>
<feature type="domain" description="tRNA nucleotidyltransferase/poly(A) polymerase RNA and SrmB- binding" evidence="6">
    <location>
        <begin position="253"/>
        <end position="311"/>
    </location>
</feature>
<evidence type="ECO:0000259" key="6">
    <source>
        <dbReference type="Pfam" id="PF12627"/>
    </source>
</evidence>
<dbReference type="CDD" id="cd05398">
    <property type="entry name" value="NT_ClassII-CCAase"/>
    <property type="match status" value="1"/>
</dbReference>
<dbReference type="InterPro" id="IPR002646">
    <property type="entry name" value="PolA_pol_head_dom"/>
</dbReference>
<keyword evidence="3" id="KW-0547">Nucleotide-binding</keyword>
<dbReference type="GO" id="GO:0000166">
    <property type="term" value="F:nucleotide binding"/>
    <property type="evidence" value="ECO:0007669"/>
    <property type="project" value="UniProtKB-KW"/>
</dbReference>
<proteinExistence type="inferred from homology"/>
<evidence type="ECO:0000256" key="2">
    <source>
        <dbReference type="ARBA" id="ARBA00022679"/>
    </source>
</evidence>
<dbReference type="OrthoDB" id="445712at2759"/>
<name>A0A9D5C5K9_9LILI</name>
<dbReference type="SUPFAM" id="SSF81301">
    <property type="entry name" value="Nucleotidyltransferase"/>
    <property type="match status" value="1"/>
</dbReference>
<evidence type="ECO:0000256" key="4">
    <source>
        <dbReference type="RuleBase" id="RU003953"/>
    </source>
</evidence>
<evidence type="ECO:0000313" key="7">
    <source>
        <dbReference type="EMBL" id="KAJ0967061.1"/>
    </source>
</evidence>
<evidence type="ECO:0008006" key="9">
    <source>
        <dbReference type="Google" id="ProtNLM"/>
    </source>
</evidence>
<dbReference type="Pfam" id="PF12627">
    <property type="entry name" value="PolyA_pol_RNAbd"/>
    <property type="match status" value="1"/>
</dbReference>
<evidence type="ECO:0000256" key="3">
    <source>
        <dbReference type="ARBA" id="ARBA00022741"/>
    </source>
</evidence>
<reference evidence="7" key="1">
    <citation type="submission" date="2021-03" db="EMBL/GenBank/DDBJ databases">
        <authorList>
            <person name="Li Z."/>
            <person name="Yang C."/>
        </authorList>
    </citation>
    <scope>NUCLEOTIDE SEQUENCE</scope>
    <source>
        <strain evidence="7">Dzin_1.0</strain>
        <tissue evidence="7">Leaf</tissue>
    </source>
</reference>
<dbReference type="SUPFAM" id="SSF81891">
    <property type="entry name" value="Poly A polymerase C-terminal region-like"/>
    <property type="match status" value="1"/>
</dbReference>
<feature type="domain" description="Poly A polymerase head" evidence="5">
    <location>
        <begin position="93"/>
        <end position="222"/>
    </location>
</feature>
<organism evidence="7 8">
    <name type="scientific">Dioscorea zingiberensis</name>
    <dbReference type="NCBI Taxonomy" id="325984"/>
    <lineage>
        <taxon>Eukaryota</taxon>
        <taxon>Viridiplantae</taxon>
        <taxon>Streptophyta</taxon>
        <taxon>Embryophyta</taxon>
        <taxon>Tracheophyta</taxon>
        <taxon>Spermatophyta</taxon>
        <taxon>Magnoliopsida</taxon>
        <taxon>Liliopsida</taxon>
        <taxon>Dioscoreales</taxon>
        <taxon>Dioscoreaceae</taxon>
        <taxon>Dioscorea</taxon>
    </lineage>
</organism>
<dbReference type="Proteomes" id="UP001085076">
    <property type="component" value="Miscellaneous, Linkage group lg07"/>
</dbReference>
<dbReference type="InterPro" id="IPR043519">
    <property type="entry name" value="NT_sf"/>
</dbReference>
<evidence type="ECO:0000313" key="8">
    <source>
        <dbReference type="Proteomes" id="UP001085076"/>
    </source>
</evidence>
<sequence length="537" mass="60734">MAAKISPRKEHFASPSPLSLIQKLVLQLKRWNHTSSREGEVVPLRDVATVREGSYDPSTWKSLDSRRAGIRNSDISSPTWTVLKILQHKGFDAYLVGGCVRDMLLKRKPKDFDIVTTASLRQIKKNFHRSRIMGRLFPICHVEIRGSIVEVSSFGTTHRNVKEREATHSSPIATNCDEKDFIRWKNCMERDFTINGLFYDPFKNIIYDYINGMKDLRTCKVRTVIPAHLSFSEDSARILRGLRIAARLGLQCSSDVTTAIHDLSSSIMNLNKSRLMMELNFMLAYGAAEPSIRLLQKFKLLEILLPFHAAYLAEQTSHQPTQSSIMLMKLFSNLDKVLSADRPSDCNLWLALLAFHLALVDHPQDALVVWTFASILFHGIWTKGVQFARENVIDVTFAPEISAPSGTKSNESLLEDVSHLASLVKSSLSSLTNTDALRQSMTRYPKLASCFCLILVSEKMGNNIAKLFDELEKDIKSYDKQRQKCEIDYELLKKGDQDETRFVLGKIIMDTMRTNLATEPSAKVTGKSSPLLSKLFI</sequence>
<evidence type="ECO:0000259" key="5">
    <source>
        <dbReference type="Pfam" id="PF01743"/>
    </source>
</evidence>
<protein>
    <recommendedName>
        <fullName evidence="9">Poly(A) polymerase</fullName>
    </recommendedName>
</protein>
<dbReference type="Gene3D" id="1.10.3090.10">
    <property type="entry name" value="cca-adding enzyme, domain 2"/>
    <property type="match status" value="1"/>
</dbReference>
<keyword evidence="4" id="KW-0694">RNA-binding</keyword>
<dbReference type="GO" id="GO:0001680">
    <property type="term" value="P:tRNA 3'-terminal CCA addition"/>
    <property type="evidence" value="ECO:0007669"/>
    <property type="project" value="UniProtKB-ARBA"/>
</dbReference>
<dbReference type="InterPro" id="IPR032828">
    <property type="entry name" value="PolyA_RNA-bd"/>
</dbReference>
<keyword evidence="2 4" id="KW-0808">Transferase</keyword>
<reference evidence="7" key="2">
    <citation type="journal article" date="2022" name="Hortic Res">
        <title>The genome of Dioscorea zingiberensis sheds light on the biosynthesis, origin and evolution of the medicinally important diosgenin saponins.</title>
        <authorList>
            <person name="Li Y."/>
            <person name="Tan C."/>
            <person name="Li Z."/>
            <person name="Guo J."/>
            <person name="Li S."/>
            <person name="Chen X."/>
            <person name="Wang C."/>
            <person name="Dai X."/>
            <person name="Yang H."/>
            <person name="Song W."/>
            <person name="Hou L."/>
            <person name="Xu J."/>
            <person name="Tong Z."/>
            <person name="Xu A."/>
            <person name="Yuan X."/>
            <person name="Wang W."/>
            <person name="Yang Q."/>
            <person name="Chen L."/>
            <person name="Sun Z."/>
            <person name="Wang K."/>
            <person name="Pan B."/>
            <person name="Chen J."/>
            <person name="Bao Y."/>
            <person name="Liu F."/>
            <person name="Qi X."/>
            <person name="Gang D.R."/>
            <person name="Wen J."/>
            <person name="Li J."/>
        </authorList>
    </citation>
    <scope>NUCLEOTIDE SEQUENCE</scope>
    <source>
        <strain evidence="7">Dzin_1.0</strain>
    </source>
</reference>
<dbReference type="GO" id="GO:0016779">
    <property type="term" value="F:nucleotidyltransferase activity"/>
    <property type="evidence" value="ECO:0007669"/>
    <property type="project" value="InterPro"/>
</dbReference>
<accession>A0A9D5C5K9</accession>
<dbReference type="GO" id="GO:0003723">
    <property type="term" value="F:RNA binding"/>
    <property type="evidence" value="ECO:0007669"/>
    <property type="project" value="UniProtKB-KW"/>
</dbReference>
<dbReference type="EMBL" id="JAGGNH010000007">
    <property type="protein sequence ID" value="KAJ0967061.1"/>
    <property type="molecule type" value="Genomic_DNA"/>
</dbReference>
<dbReference type="Pfam" id="PF01743">
    <property type="entry name" value="PolyA_pol"/>
    <property type="match status" value="1"/>
</dbReference>